<proteinExistence type="predicted"/>
<evidence type="ECO:0000313" key="2">
    <source>
        <dbReference type="EMBL" id="KAF9533488.1"/>
    </source>
</evidence>
<accession>A0A9P6ERE8</accession>
<dbReference type="EMBL" id="MU157828">
    <property type="protein sequence ID" value="KAF9533488.1"/>
    <property type="molecule type" value="Genomic_DNA"/>
</dbReference>
<dbReference type="Proteomes" id="UP000807306">
    <property type="component" value="Unassembled WGS sequence"/>
</dbReference>
<organism evidence="2 3">
    <name type="scientific">Crepidotus variabilis</name>
    <dbReference type="NCBI Taxonomy" id="179855"/>
    <lineage>
        <taxon>Eukaryota</taxon>
        <taxon>Fungi</taxon>
        <taxon>Dikarya</taxon>
        <taxon>Basidiomycota</taxon>
        <taxon>Agaricomycotina</taxon>
        <taxon>Agaricomycetes</taxon>
        <taxon>Agaricomycetidae</taxon>
        <taxon>Agaricales</taxon>
        <taxon>Agaricineae</taxon>
        <taxon>Crepidotaceae</taxon>
        <taxon>Crepidotus</taxon>
    </lineage>
</organism>
<keyword evidence="3" id="KW-1185">Reference proteome</keyword>
<protein>
    <submittedName>
        <fullName evidence="2">Uncharacterized protein</fullName>
    </submittedName>
</protein>
<feature type="transmembrane region" description="Helical" evidence="1">
    <location>
        <begin position="40"/>
        <end position="59"/>
    </location>
</feature>
<comment type="caution">
    <text evidence="2">The sequence shown here is derived from an EMBL/GenBank/DDBJ whole genome shotgun (WGS) entry which is preliminary data.</text>
</comment>
<evidence type="ECO:0000256" key="1">
    <source>
        <dbReference type="SAM" id="Phobius"/>
    </source>
</evidence>
<keyword evidence="1" id="KW-1133">Transmembrane helix</keyword>
<keyword evidence="1" id="KW-0472">Membrane</keyword>
<evidence type="ECO:0000313" key="3">
    <source>
        <dbReference type="Proteomes" id="UP000807306"/>
    </source>
</evidence>
<gene>
    <name evidence="2" type="ORF">CPB83DRAFT_845345</name>
</gene>
<keyword evidence="1" id="KW-0812">Transmembrane</keyword>
<reference evidence="2" key="1">
    <citation type="submission" date="2020-11" db="EMBL/GenBank/DDBJ databases">
        <authorList>
            <consortium name="DOE Joint Genome Institute"/>
            <person name="Ahrendt S."/>
            <person name="Riley R."/>
            <person name="Andreopoulos W."/>
            <person name="Labutti K."/>
            <person name="Pangilinan J."/>
            <person name="Ruiz-Duenas F.J."/>
            <person name="Barrasa J.M."/>
            <person name="Sanchez-Garcia M."/>
            <person name="Camarero S."/>
            <person name="Miyauchi S."/>
            <person name="Serrano A."/>
            <person name="Linde D."/>
            <person name="Babiker R."/>
            <person name="Drula E."/>
            <person name="Ayuso-Fernandez I."/>
            <person name="Pacheco R."/>
            <person name="Padilla G."/>
            <person name="Ferreira P."/>
            <person name="Barriuso J."/>
            <person name="Kellner H."/>
            <person name="Castanera R."/>
            <person name="Alfaro M."/>
            <person name="Ramirez L."/>
            <person name="Pisabarro A.G."/>
            <person name="Kuo A."/>
            <person name="Tritt A."/>
            <person name="Lipzen A."/>
            <person name="He G."/>
            <person name="Yan M."/>
            <person name="Ng V."/>
            <person name="Cullen D."/>
            <person name="Martin F."/>
            <person name="Rosso M.-N."/>
            <person name="Henrissat B."/>
            <person name="Hibbett D."/>
            <person name="Martinez A.T."/>
            <person name="Grigoriev I.V."/>
        </authorList>
    </citation>
    <scope>NUCLEOTIDE SEQUENCE</scope>
    <source>
        <strain evidence="2">CBS 506.95</strain>
    </source>
</reference>
<name>A0A9P6ERE8_9AGAR</name>
<sequence>MAMAHVDDGVLTGFMQPRPTAGNTATNLRRINCRKALQNLFLPLGFLLSFNVVDGPFILASPFTFRVL</sequence>
<dbReference type="AlphaFoldDB" id="A0A9P6ERE8"/>